<evidence type="ECO:0000313" key="2">
    <source>
        <dbReference type="EMBL" id="KAK9926187.1"/>
    </source>
</evidence>
<dbReference type="Proteomes" id="UP001457282">
    <property type="component" value="Unassembled WGS sequence"/>
</dbReference>
<gene>
    <name evidence="2" type="ORF">M0R45_023429</name>
</gene>
<proteinExistence type="predicted"/>
<dbReference type="AlphaFoldDB" id="A0AAW1WPF9"/>
<reference evidence="2 3" key="1">
    <citation type="journal article" date="2023" name="G3 (Bethesda)">
        <title>A chromosome-length genome assembly and annotation of blackberry (Rubus argutus, cv. 'Hillquist').</title>
        <authorList>
            <person name="Bruna T."/>
            <person name="Aryal R."/>
            <person name="Dudchenko O."/>
            <person name="Sargent D.J."/>
            <person name="Mead D."/>
            <person name="Buti M."/>
            <person name="Cavallini A."/>
            <person name="Hytonen T."/>
            <person name="Andres J."/>
            <person name="Pham M."/>
            <person name="Weisz D."/>
            <person name="Mascagni F."/>
            <person name="Usai G."/>
            <person name="Natali L."/>
            <person name="Bassil N."/>
            <person name="Fernandez G.E."/>
            <person name="Lomsadze A."/>
            <person name="Armour M."/>
            <person name="Olukolu B."/>
            <person name="Poorten T."/>
            <person name="Britton C."/>
            <person name="Davik J."/>
            <person name="Ashrafi H."/>
            <person name="Aiden E.L."/>
            <person name="Borodovsky M."/>
            <person name="Worthington M."/>
        </authorList>
    </citation>
    <scope>NUCLEOTIDE SEQUENCE [LARGE SCALE GENOMIC DNA]</scope>
    <source>
        <strain evidence="2">PI 553951</strain>
    </source>
</reference>
<evidence type="ECO:0000313" key="3">
    <source>
        <dbReference type="Proteomes" id="UP001457282"/>
    </source>
</evidence>
<sequence length="86" mass="9593">MLELFNRFFLRSRDLRADSLLEYLGPFFMAAALLLCSIFIKNSVSAKSGGVGFGVKSWIRDMGKIQVGRNGSELDSELGFGFMTNF</sequence>
<feature type="transmembrane region" description="Helical" evidence="1">
    <location>
        <begin position="20"/>
        <end position="40"/>
    </location>
</feature>
<keyword evidence="3" id="KW-1185">Reference proteome</keyword>
<protein>
    <submittedName>
        <fullName evidence="2">Uncharacterized protein</fullName>
    </submittedName>
</protein>
<organism evidence="2 3">
    <name type="scientific">Rubus argutus</name>
    <name type="common">Southern blackberry</name>
    <dbReference type="NCBI Taxonomy" id="59490"/>
    <lineage>
        <taxon>Eukaryota</taxon>
        <taxon>Viridiplantae</taxon>
        <taxon>Streptophyta</taxon>
        <taxon>Embryophyta</taxon>
        <taxon>Tracheophyta</taxon>
        <taxon>Spermatophyta</taxon>
        <taxon>Magnoliopsida</taxon>
        <taxon>eudicotyledons</taxon>
        <taxon>Gunneridae</taxon>
        <taxon>Pentapetalae</taxon>
        <taxon>rosids</taxon>
        <taxon>fabids</taxon>
        <taxon>Rosales</taxon>
        <taxon>Rosaceae</taxon>
        <taxon>Rosoideae</taxon>
        <taxon>Rosoideae incertae sedis</taxon>
        <taxon>Rubus</taxon>
    </lineage>
</organism>
<accession>A0AAW1WPF9</accession>
<keyword evidence="1" id="KW-1133">Transmembrane helix</keyword>
<comment type="caution">
    <text evidence="2">The sequence shown here is derived from an EMBL/GenBank/DDBJ whole genome shotgun (WGS) entry which is preliminary data.</text>
</comment>
<evidence type="ECO:0000256" key="1">
    <source>
        <dbReference type="SAM" id="Phobius"/>
    </source>
</evidence>
<name>A0AAW1WPF9_RUBAR</name>
<keyword evidence="1" id="KW-0812">Transmembrane</keyword>
<dbReference type="EMBL" id="JBEDUW010000005">
    <property type="protein sequence ID" value="KAK9926187.1"/>
    <property type="molecule type" value="Genomic_DNA"/>
</dbReference>
<keyword evidence="1" id="KW-0472">Membrane</keyword>